<proteinExistence type="predicted"/>
<evidence type="ECO:0000259" key="1">
    <source>
        <dbReference type="Pfam" id="PF04230"/>
    </source>
</evidence>
<dbReference type="InterPro" id="IPR007345">
    <property type="entry name" value="Polysacch_pyruvyl_Trfase"/>
</dbReference>
<evidence type="ECO:0000313" key="3">
    <source>
        <dbReference type="Proteomes" id="UP000266066"/>
    </source>
</evidence>
<dbReference type="Pfam" id="PF04230">
    <property type="entry name" value="PS_pyruv_trans"/>
    <property type="match status" value="1"/>
</dbReference>
<keyword evidence="2" id="KW-0808">Transferase</keyword>
<organism evidence="2 3">
    <name type="scientific">Agathobacter rectalis</name>
    <dbReference type="NCBI Taxonomy" id="39491"/>
    <lineage>
        <taxon>Bacteria</taxon>
        <taxon>Bacillati</taxon>
        <taxon>Bacillota</taxon>
        <taxon>Clostridia</taxon>
        <taxon>Lachnospirales</taxon>
        <taxon>Lachnospiraceae</taxon>
        <taxon>Agathobacter</taxon>
    </lineage>
</organism>
<evidence type="ECO:0000313" key="2">
    <source>
        <dbReference type="EMBL" id="RGR57228.1"/>
    </source>
</evidence>
<dbReference type="AlphaFoldDB" id="A0A395V257"/>
<name>A0A395V257_9FIRM</name>
<dbReference type="Proteomes" id="UP000266066">
    <property type="component" value="Unassembled WGS sequence"/>
</dbReference>
<dbReference type="GO" id="GO:0016740">
    <property type="term" value="F:transferase activity"/>
    <property type="evidence" value="ECO:0007669"/>
    <property type="project" value="UniProtKB-KW"/>
</dbReference>
<dbReference type="EMBL" id="QRUJ01000001">
    <property type="protein sequence ID" value="RGR57228.1"/>
    <property type="molecule type" value="Genomic_DNA"/>
</dbReference>
<accession>A0A395V257</accession>
<sequence length="356" mass="42366">MKICIITMISDNYGNRLQNYALQEVLKDLGHVVETIHNPWRKKYNISLEKWKFIIKKIIFYITKRPKRFKRKLNFEKFNDENICFSRYWINKKRDRIKANKFYDLFVCGSDQIWNSEAEKIDGKYFADFADRKKRVSYAASFGIEYIVDERKKEFKKYLSEMEKISVREQTGSEIVDALINQRPECHIDPTLLLSKNKWDFIADKYKKPCEKYLFCYFLGKPTERILNFLNEYKKNNEKLNILSIWDREDGTHNNVGPGEFLGLIKNAEFILTDSFHGTVFSIIYHKPFYTFSRTGVKESMDTRVVSLLKLLELTDRFEPENITLDGVEKIDFGKSKIILDREKKRAIEYIEGISK</sequence>
<feature type="domain" description="Polysaccharide pyruvyl transferase" evidence="1">
    <location>
        <begin position="12"/>
        <end position="294"/>
    </location>
</feature>
<reference evidence="2 3" key="1">
    <citation type="submission" date="2018-08" db="EMBL/GenBank/DDBJ databases">
        <title>A genome reference for cultivated species of the human gut microbiota.</title>
        <authorList>
            <person name="Zou Y."/>
            <person name="Xue W."/>
            <person name="Luo G."/>
        </authorList>
    </citation>
    <scope>NUCLEOTIDE SEQUENCE [LARGE SCALE GENOMIC DNA]</scope>
    <source>
        <strain evidence="2 3">AF25-15</strain>
    </source>
</reference>
<gene>
    <name evidence="2" type="ORF">DWY38_02380</name>
</gene>
<comment type="caution">
    <text evidence="2">The sequence shown here is derived from an EMBL/GenBank/DDBJ whole genome shotgun (WGS) entry which is preliminary data.</text>
</comment>
<protein>
    <submittedName>
        <fullName evidence="2">Polysaccharide pyruvyl transferase family protein</fullName>
    </submittedName>
</protein>